<dbReference type="GO" id="GO:0003677">
    <property type="term" value="F:DNA binding"/>
    <property type="evidence" value="ECO:0007669"/>
    <property type="project" value="InterPro"/>
</dbReference>
<dbReference type="Gene3D" id="3.40.50.150">
    <property type="entry name" value="Vaccinia Virus protein VP39"/>
    <property type="match status" value="1"/>
</dbReference>
<organism evidence="7">
    <name type="scientific">termite gut metagenome</name>
    <dbReference type="NCBI Taxonomy" id="433724"/>
    <lineage>
        <taxon>unclassified sequences</taxon>
        <taxon>metagenomes</taxon>
        <taxon>organismal metagenomes</taxon>
    </lineage>
</organism>
<dbReference type="GO" id="GO:0032259">
    <property type="term" value="P:methylation"/>
    <property type="evidence" value="ECO:0007669"/>
    <property type="project" value="UniProtKB-KW"/>
</dbReference>
<feature type="region of interest" description="Disordered" evidence="5">
    <location>
        <begin position="347"/>
        <end position="366"/>
    </location>
</feature>
<comment type="caution">
    <text evidence="7">The sequence shown here is derived from an EMBL/GenBank/DDBJ whole genome shotgun (WGS) entry which is preliminary data.</text>
</comment>
<dbReference type="PIRSF" id="PIRSF015855">
    <property type="entry name" value="TypeIII_Mtase_mKpnI"/>
    <property type="match status" value="1"/>
</dbReference>
<evidence type="ECO:0000256" key="2">
    <source>
        <dbReference type="ARBA" id="ARBA00022603"/>
    </source>
</evidence>
<protein>
    <recommendedName>
        <fullName evidence="6">DNA methylase N-4/N-6 domain-containing protein</fullName>
    </recommendedName>
</protein>
<dbReference type="InterPro" id="IPR002295">
    <property type="entry name" value="N4/N6-MTase_EcoPI_Mod-like"/>
</dbReference>
<sequence>MAKSKYDNYTKEQLIYKINQLEKQRYGLVWEDKEEAIAEQCEKELPVLVEDKRKEIVCETNAPTHFIFEGDNYHTLYTLNFTHKKEVDVIYIDPPYNTGKTDKNGRTDFKYNDRFIKLDDKFRHSSWLSFINKRLRLAKYLLKQTGIVAISIDDNEMCNLKLLCDKIFNENNHIATVPTIMNLKGNQDQFGFAGTHEYTLFYAKNKSAAKIGEFDIDEELEKEWLEDEIGLYKKGRALLADGEGKYRKERPPMYFPLLVKDDKAYLITKEEHSKIYDKESNTFDDNFIEELRKKYQKLGYEFVLPIDSQESSLRWIWGFDEKFQTHLNDVIISKRKNGFSFYKKQRPKLGDAPSKKPKTTFYKPEYSSGNGTNQLKRLGLENVFNNPKPIELIKDILFISGGKNALILDFFAGSGTTGQAVLELNKRDGGNRQFILCTNNENNICEEVTYSRIKKVVEGYADKKPIPANVKYFKTDFVPFVITDNNKRTLVSKSTELLCIAENTFAVIRQNKHKQDFAIFKNVKHQTAIIYDEDYIMDCCEELNKLKVKCKTVSYVFSYDHTYDEADFEDLEVPFTVKPIPEAILNVYRKISKLKKK</sequence>
<dbReference type="SUPFAM" id="SSF53335">
    <property type="entry name" value="S-adenosyl-L-methionine-dependent methyltransferases"/>
    <property type="match status" value="1"/>
</dbReference>
<gene>
    <name evidence="7" type="ORF">EZS27_020246</name>
</gene>
<dbReference type="InterPro" id="IPR002052">
    <property type="entry name" value="DNA_methylase_N6_adenine_CS"/>
</dbReference>
<keyword evidence="2" id="KW-0489">Methyltransferase</keyword>
<proteinExistence type="inferred from homology"/>
<evidence type="ECO:0000256" key="1">
    <source>
        <dbReference type="ARBA" id="ARBA00006594"/>
    </source>
</evidence>
<evidence type="ECO:0000259" key="6">
    <source>
        <dbReference type="Pfam" id="PF01555"/>
    </source>
</evidence>
<dbReference type="PROSITE" id="PS00092">
    <property type="entry name" value="N6_MTASE"/>
    <property type="match status" value="1"/>
</dbReference>
<name>A0A5J4RCM0_9ZZZZ</name>
<feature type="domain" description="DNA methylase N-4/N-6" evidence="6">
    <location>
        <begin position="87"/>
        <end position="440"/>
    </location>
</feature>
<comment type="similarity">
    <text evidence="1">Belongs to the N(4)/N(6)-methyltransferase family.</text>
</comment>
<dbReference type="Pfam" id="PF01555">
    <property type="entry name" value="N6_N4_Mtase"/>
    <property type="match status" value="1"/>
</dbReference>
<evidence type="ECO:0000256" key="4">
    <source>
        <dbReference type="ARBA" id="ARBA00022691"/>
    </source>
</evidence>
<dbReference type="InterPro" id="IPR029063">
    <property type="entry name" value="SAM-dependent_MTases_sf"/>
</dbReference>
<dbReference type="PRINTS" id="PR00506">
    <property type="entry name" value="D21N6MTFRASE"/>
</dbReference>
<evidence type="ECO:0000256" key="3">
    <source>
        <dbReference type="ARBA" id="ARBA00022679"/>
    </source>
</evidence>
<dbReference type="GO" id="GO:0008170">
    <property type="term" value="F:N-methyltransferase activity"/>
    <property type="evidence" value="ECO:0007669"/>
    <property type="project" value="InterPro"/>
</dbReference>
<evidence type="ECO:0000256" key="5">
    <source>
        <dbReference type="SAM" id="MobiDB-lite"/>
    </source>
</evidence>
<dbReference type="InterPro" id="IPR002941">
    <property type="entry name" value="DNA_methylase_N4/N6"/>
</dbReference>
<keyword evidence="4" id="KW-0949">S-adenosyl-L-methionine</keyword>
<reference evidence="7" key="1">
    <citation type="submission" date="2019-03" db="EMBL/GenBank/DDBJ databases">
        <title>Single cell metagenomics reveals metabolic interactions within the superorganism composed of flagellate Streblomastix strix and complex community of Bacteroidetes bacteria on its surface.</title>
        <authorList>
            <person name="Treitli S.C."/>
            <person name="Kolisko M."/>
            <person name="Husnik F."/>
            <person name="Keeling P."/>
            <person name="Hampl V."/>
        </authorList>
    </citation>
    <scope>NUCLEOTIDE SEQUENCE</scope>
    <source>
        <strain evidence="7">STM</strain>
    </source>
</reference>
<accession>A0A5J4RCM0</accession>
<dbReference type="AlphaFoldDB" id="A0A5J4RCM0"/>
<evidence type="ECO:0000313" key="7">
    <source>
        <dbReference type="EMBL" id="KAA6331115.1"/>
    </source>
</evidence>
<dbReference type="EMBL" id="SNRY01001413">
    <property type="protein sequence ID" value="KAA6331115.1"/>
    <property type="molecule type" value="Genomic_DNA"/>
</dbReference>
<keyword evidence="3" id="KW-0808">Transferase</keyword>